<comment type="caution">
    <text evidence="1">The sequence shown here is derived from an EMBL/GenBank/DDBJ whole genome shotgun (WGS) entry which is preliminary data.</text>
</comment>
<name>A0A645A0E3_9ZZZZ</name>
<reference evidence="1" key="1">
    <citation type="submission" date="2019-08" db="EMBL/GenBank/DDBJ databases">
        <authorList>
            <person name="Kucharzyk K."/>
            <person name="Murdoch R.W."/>
            <person name="Higgins S."/>
            <person name="Loffler F."/>
        </authorList>
    </citation>
    <scope>NUCLEOTIDE SEQUENCE</scope>
</reference>
<dbReference type="EMBL" id="VSSQ01010049">
    <property type="protein sequence ID" value="MPM43294.1"/>
    <property type="molecule type" value="Genomic_DNA"/>
</dbReference>
<dbReference type="AlphaFoldDB" id="A0A645A0E3"/>
<protein>
    <submittedName>
        <fullName evidence="1">Uncharacterized protein</fullName>
    </submittedName>
</protein>
<organism evidence="1">
    <name type="scientific">bioreactor metagenome</name>
    <dbReference type="NCBI Taxonomy" id="1076179"/>
    <lineage>
        <taxon>unclassified sequences</taxon>
        <taxon>metagenomes</taxon>
        <taxon>ecological metagenomes</taxon>
    </lineage>
</organism>
<proteinExistence type="predicted"/>
<evidence type="ECO:0000313" key="1">
    <source>
        <dbReference type="EMBL" id="MPM43294.1"/>
    </source>
</evidence>
<accession>A0A645A0E3</accession>
<sequence length="121" mass="13624">MICREKREQITSIKIDGDHTKKFRTLIRWQGEGDNRFLNALSSCLQGYLGDIQYSRGQITGMTKQIAVSEVFQLVRISEGYIVAGLPINLHQFTTVNTEETLTEDVLFLGGDADEQPCQGQ</sequence>
<gene>
    <name evidence="1" type="ORF">SDC9_89967</name>
</gene>